<feature type="transmembrane region" description="Helical" evidence="6">
    <location>
        <begin position="31"/>
        <end position="50"/>
    </location>
</feature>
<comment type="subcellular location">
    <subcellularLocation>
        <location evidence="1">Membrane</location>
        <topology evidence="1">Multi-pass membrane protein</topology>
    </subcellularLocation>
</comment>
<evidence type="ECO:0000256" key="4">
    <source>
        <dbReference type="ARBA" id="ARBA00022989"/>
    </source>
</evidence>
<keyword evidence="3 6" id="KW-0812">Transmembrane</keyword>
<dbReference type="EMBL" id="CAEZWR010000041">
    <property type="protein sequence ID" value="CAB4660187.1"/>
    <property type="molecule type" value="Genomic_DNA"/>
</dbReference>
<dbReference type="SUPFAM" id="SSF81345">
    <property type="entry name" value="ABC transporter involved in vitamin B12 uptake, BtuC"/>
    <property type="match status" value="1"/>
</dbReference>
<reference evidence="7" key="1">
    <citation type="submission" date="2020-05" db="EMBL/GenBank/DDBJ databases">
        <authorList>
            <person name="Chiriac C."/>
            <person name="Salcher M."/>
            <person name="Ghai R."/>
            <person name="Kavagutti S V."/>
        </authorList>
    </citation>
    <scope>NUCLEOTIDE SEQUENCE</scope>
</reference>
<keyword evidence="5 6" id="KW-0472">Membrane</keyword>
<feature type="transmembrane region" description="Helical" evidence="6">
    <location>
        <begin position="193"/>
        <end position="225"/>
    </location>
</feature>
<feature type="transmembrane region" description="Helical" evidence="6">
    <location>
        <begin position="237"/>
        <end position="256"/>
    </location>
</feature>
<proteinExistence type="inferred from homology"/>
<dbReference type="GO" id="GO:0055085">
    <property type="term" value="P:transmembrane transport"/>
    <property type="evidence" value="ECO:0007669"/>
    <property type="project" value="InterPro"/>
</dbReference>
<dbReference type="AlphaFoldDB" id="A0A6J6LDW4"/>
<organism evidence="7">
    <name type="scientific">freshwater metagenome</name>
    <dbReference type="NCBI Taxonomy" id="449393"/>
    <lineage>
        <taxon>unclassified sequences</taxon>
        <taxon>metagenomes</taxon>
        <taxon>ecological metagenomes</taxon>
    </lineage>
</organism>
<dbReference type="EMBL" id="CAFBMO010000018">
    <property type="protein sequence ID" value="CAB4903831.1"/>
    <property type="molecule type" value="Genomic_DNA"/>
</dbReference>
<dbReference type="CDD" id="cd06550">
    <property type="entry name" value="TM_ABC_iron-siderophores_like"/>
    <property type="match status" value="1"/>
</dbReference>
<dbReference type="PANTHER" id="PTHR30477:SF13">
    <property type="entry name" value="IRON TRANSPORT SYSTEM MEMBRANE PROTEIN HI_0360-RELATED"/>
    <property type="match status" value="1"/>
</dbReference>
<evidence type="ECO:0000256" key="1">
    <source>
        <dbReference type="ARBA" id="ARBA00004141"/>
    </source>
</evidence>
<comment type="similarity">
    <text evidence="2">Belongs to the ABC-3 integral membrane protein family.</text>
</comment>
<evidence type="ECO:0000256" key="6">
    <source>
        <dbReference type="SAM" id="Phobius"/>
    </source>
</evidence>
<evidence type="ECO:0000256" key="2">
    <source>
        <dbReference type="ARBA" id="ARBA00008034"/>
    </source>
</evidence>
<dbReference type="GO" id="GO:0043190">
    <property type="term" value="C:ATP-binding cassette (ABC) transporter complex"/>
    <property type="evidence" value="ECO:0007669"/>
    <property type="project" value="InterPro"/>
</dbReference>
<accession>A0A6J6LDW4</accession>
<dbReference type="Gene3D" id="1.10.3470.10">
    <property type="entry name" value="ABC transporter involved in vitamin B12 uptake, BtuC"/>
    <property type="match status" value="1"/>
</dbReference>
<feature type="transmembrane region" description="Helical" evidence="6">
    <location>
        <begin position="107"/>
        <end position="125"/>
    </location>
</feature>
<feature type="transmembrane region" description="Helical" evidence="6">
    <location>
        <begin position="137"/>
        <end position="166"/>
    </location>
</feature>
<name>A0A6J6LDW4_9ZZZZ</name>
<dbReference type="InterPro" id="IPR037294">
    <property type="entry name" value="ABC_BtuC-like"/>
</dbReference>
<dbReference type="PANTHER" id="PTHR30477">
    <property type="entry name" value="ABC-TRANSPORTER METAL-BINDING PROTEIN"/>
    <property type="match status" value="1"/>
</dbReference>
<sequence>MKRHTVAQCEVEADMETLIEPLQYAFFQKGLFVATLSGALLGFIGVFIVLRGMSYIGHGLSHSIFGGFAAAQLFASSFYIIGAGIWGIASALAITSVTKRSRLGADAAIGVITTASFALGVALFAKFGTSGPSFENALFGSILGISTEQIIGLIAVSVLTGAFVFLRYRALLFSTFDPDVADVSGVKVSRIEAMLMIVLSLSILATLTVIGVTLVAAMLVIPAVIARMLTDSFGRMLVYSTIIGAFSGLVGMYLSYYAGVPSGTMIVLVGAALFLIVLAVTGTRGLRRSAGLDSHTDASALAPITR</sequence>
<evidence type="ECO:0000256" key="5">
    <source>
        <dbReference type="ARBA" id="ARBA00023136"/>
    </source>
</evidence>
<protein>
    <submittedName>
        <fullName evidence="7">Unannotated protein</fullName>
    </submittedName>
</protein>
<dbReference type="Pfam" id="PF00950">
    <property type="entry name" value="ABC-3"/>
    <property type="match status" value="1"/>
</dbReference>
<evidence type="ECO:0000313" key="8">
    <source>
        <dbReference type="EMBL" id="CAB4903831.1"/>
    </source>
</evidence>
<dbReference type="GO" id="GO:0010043">
    <property type="term" value="P:response to zinc ion"/>
    <property type="evidence" value="ECO:0007669"/>
    <property type="project" value="TreeGrafter"/>
</dbReference>
<feature type="transmembrane region" description="Helical" evidence="6">
    <location>
        <begin position="71"/>
        <end position="95"/>
    </location>
</feature>
<keyword evidence="4 6" id="KW-1133">Transmembrane helix</keyword>
<dbReference type="InterPro" id="IPR001626">
    <property type="entry name" value="ABC_TroCD"/>
</dbReference>
<evidence type="ECO:0000313" key="7">
    <source>
        <dbReference type="EMBL" id="CAB4660187.1"/>
    </source>
</evidence>
<feature type="transmembrane region" description="Helical" evidence="6">
    <location>
        <begin position="262"/>
        <end position="280"/>
    </location>
</feature>
<evidence type="ECO:0000256" key="3">
    <source>
        <dbReference type="ARBA" id="ARBA00022692"/>
    </source>
</evidence>
<gene>
    <name evidence="7" type="ORF">UFOPK2282_00487</name>
    <name evidence="8" type="ORF">UFOPK3576_00625</name>
</gene>